<keyword evidence="1" id="KW-1133">Transmembrane helix</keyword>
<accession>V5JF48</accession>
<protein>
    <submittedName>
        <fullName evidence="2">NADH dehydrogenase subunit 6</fullName>
    </submittedName>
</protein>
<proteinExistence type="predicted"/>
<evidence type="ECO:0000313" key="2">
    <source>
        <dbReference type="EMBL" id="AGL61401.1"/>
    </source>
</evidence>
<dbReference type="EMBL" id="KC160533">
    <property type="protein sequence ID" value="AGL61401.1"/>
    <property type="molecule type" value="Genomic_DNA"/>
</dbReference>
<feature type="transmembrane region" description="Helical" evidence="1">
    <location>
        <begin position="89"/>
        <end position="106"/>
    </location>
</feature>
<keyword evidence="1" id="KW-0812">Transmembrane</keyword>
<sequence>MTKFTLMNMLFYSLTLFILFLLMMNHRSHPVLMMLMIISYNILLILNMSMWKMNFIYSIMMFLIMISGLLIIFLYFASLVANVKMSIKLNLTLFLMLTLNLIVMMITNPTNYPTMTCPQAPTKENLPINNINDKMFMNIIDLYTYPYNSVTILCMSYLLISLFSIIKLISMKSKPLRKV</sequence>
<feature type="transmembrane region" description="Helical" evidence="1">
    <location>
        <begin position="55"/>
        <end position="77"/>
    </location>
</feature>
<keyword evidence="1" id="KW-0472">Membrane</keyword>
<feature type="transmembrane region" description="Helical" evidence="1">
    <location>
        <begin position="145"/>
        <end position="169"/>
    </location>
</feature>
<feature type="transmembrane region" description="Helical" evidence="1">
    <location>
        <begin position="31"/>
        <end position="49"/>
    </location>
</feature>
<evidence type="ECO:0000256" key="1">
    <source>
        <dbReference type="SAM" id="Phobius"/>
    </source>
</evidence>
<keyword evidence="2" id="KW-0496">Mitochondrion</keyword>
<dbReference type="AlphaFoldDB" id="V5JF48"/>
<organism evidence="2">
    <name type="scientific">Leptomyrmex pallens</name>
    <dbReference type="NCBI Taxonomy" id="611136"/>
    <lineage>
        <taxon>Eukaryota</taxon>
        <taxon>Metazoa</taxon>
        <taxon>Ecdysozoa</taxon>
        <taxon>Arthropoda</taxon>
        <taxon>Hexapoda</taxon>
        <taxon>Insecta</taxon>
        <taxon>Pterygota</taxon>
        <taxon>Neoptera</taxon>
        <taxon>Endopterygota</taxon>
        <taxon>Hymenoptera</taxon>
        <taxon>Apocrita</taxon>
        <taxon>Aculeata</taxon>
        <taxon>Formicoidea</taxon>
        <taxon>Formicidae</taxon>
        <taxon>Dolichoderinae</taxon>
        <taxon>Leptomyrmex</taxon>
    </lineage>
</organism>
<name>V5JF48_9HYME</name>
<gene>
    <name evidence="2" type="primary">nad6</name>
</gene>
<geneLocation type="mitochondrion" evidence="2"/>
<feature type="transmembrane region" description="Helical" evidence="1">
    <location>
        <begin position="6"/>
        <end position="24"/>
    </location>
</feature>
<reference evidence="2" key="1">
    <citation type="journal article" date="2014" name="Mol. Biol. Rep.">
        <title>Characterisation of the complete mitochondrial genome and 13 microsatellite loci through next-generation sequencing for the New Caledonian spider-ant Leptomyrmex pallens.</title>
        <authorList>
            <person name="Berman M."/>
            <person name="Austin C.M."/>
            <person name="Miller A.D."/>
        </authorList>
    </citation>
    <scope>NUCLEOTIDE SEQUENCE</scope>
</reference>